<evidence type="ECO:0000313" key="3">
    <source>
        <dbReference type="Proteomes" id="UP000006591"/>
    </source>
</evidence>
<dbReference type="EnsemblPlants" id="ONIVA01G29220.1">
    <property type="protein sequence ID" value="ONIVA01G29220.1"/>
    <property type="gene ID" value="ONIVA01G29220"/>
</dbReference>
<reference evidence="2" key="1">
    <citation type="submission" date="2015-04" db="UniProtKB">
        <authorList>
            <consortium name="EnsemblPlants"/>
        </authorList>
    </citation>
    <scope>IDENTIFICATION</scope>
    <source>
        <strain evidence="2">SL10</strain>
    </source>
</reference>
<evidence type="ECO:0000256" key="1">
    <source>
        <dbReference type="SAM" id="MobiDB-lite"/>
    </source>
</evidence>
<protein>
    <submittedName>
        <fullName evidence="2">Uncharacterized protein</fullName>
    </submittedName>
</protein>
<dbReference type="AlphaFoldDB" id="A0A0E0FQS0"/>
<evidence type="ECO:0000313" key="2">
    <source>
        <dbReference type="EnsemblPlants" id="ONIVA01G29220.1"/>
    </source>
</evidence>
<reference evidence="2" key="2">
    <citation type="submission" date="2018-04" db="EMBL/GenBank/DDBJ databases">
        <title>OnivRS2 (Oryza nivara Reference Sequence Version 2).</title>
        <authorList>
            <person name="Zhang J."/>
            <person name="Kudrna D."/>
            <person name="Lee S."/>
            <person name="Talag J."/>
            <person name="Rajasekar S."/>
            <person name="Welchert J."/>
            <person name="Hsing Y.-I."/>
            <person name="Wing R.A."/>
        </authorList>
    </citation>
    <scope>NUCLEOTIDE SEQUENCE [LARGE SCALE GENOMIC DNA]</scope>
</reference>
<keyword evidence="3" id="KW-1185">Reference proteome</keyword>
<dbReference type="HOGENOM" id="CLU_2214186_0_0_1"/>
<feature type="region of interest" description="Disordered" evidence="1">
    <location>
        <begin position="29"/>
        <end position="49"/>
    </location>
</feature>
<proteinExistence type="predicted"/>
<sequence>MARLCLNCPLAVSTNAESTAAFTARGCNGAPLSRREGERKGGEREEEGKNTYQQIYNKIGLACTEEAHERLRGTTGAIGSSTDCLIFGEELNTDYTDCCSKLNYANG</sequence>
<dbReference type="Proteomes" id="UP000006591">
    <property type="component" value="Chromosome 1"/>
</dbReference>
<dbReference type="Gramene" id="ONIVA01G29220.1">
    <property type="protein sequence ID" value="ONIVA01G29220.1"/>
    <property type="gene ID" value="ONIVA01G29220"/>
</dbReference>
<organism evidence="2">
    <name type="scientific">Oryza nivara</name>
    <name type="common">Indian wild rice</name>
    <name type="synonym">Oryza sativa f. spontanea</name>
    <dbReference type="NCBI Taxonomy" id="4536"/>
    <lineage>
        <taxon>Eukaryota</taxon>
        <taxon>Viridiplantae</taxon>
        <taxon>Streptophyta</taxon>
        <taxon>Embryophyta</taxon>
        <taxon>Tracheophyta</taxon>
        <taxon>Spermatophyta</taxon>
        <taxon>Magnoliopsida</taxon>
        <taxon>Liliopsida</taxon>
        <taxon>Poales</taxon>
        <taxon>Poaceae</taxon>
        <taxon>BOP clade</taxon>
        <taxon>Oryzoideae</taxon>
        <taxon>Oryzeae</taxon>
        <taxon>Oryzinae</taxon>
        <taxon>Oryza</taxon>
    </lineage>
</organism>
<feature type="compositionally biased region" description="Basic and acidic residues" evidence="1">
    <location>
        <begin position="33"/>
        <end position="49"/>
    </location>
</feature>
<name>A0A0E0FQS0_ORYNI</name>
<accession>A0A0E0FQS0</accession>